<dbReference type="AlphaFoldDB" id="A0A4Y2JWS8"/>
<evidence type="ECO:0000313" key="1">
    <source>
        <dbReference type="EMBL" id="GBM94510.1"/>
    </source>
</evidence>
<sequence length="112" mass="13157">MEALEREELNIIDTMELIHGTIKSFQEMNNDTEINALVKSTICFAKKLHIIPEDDYLKNHRVRHAPKKYDNNPETTCDVDLITYYRKEFKTVLDVFASCVNDDMCLPSEHFF</sequence>
<keyword evidence="2" id="KW-1185">Reference proteome</keyword>
<name>A0A4Y2JWS8_ARAVE</name>
<reference evidence="1 2" key="1">
    <citation type="journal article" date="2019" name="Sci. Rep.">
        <title>Orb-weaving spider Araneus ventricosus genome elucidates the spidroin gene catalogue.</title>
        <authorList>
            <person name="Kono N."/>
            <person name="Nakamura H."/>
            <person name="Ohtoshi R."/>
            <person name="Moran D.A.P."/>
            <person name="Shinohara A."/>
            <person name="Yoshida Y."/>
            <person name="Fujiwara M."/>
            <person name="Mori M."/>
            <person name="Tomita M."/>
            <person name="Arakawa K."/>
        </authorList>
    </citation>
    <scope>NUCLEOTIDE SEQUENCE [LARGE SCALE GENOMIC DNA]</scope>
</reference>
<dbReference type="Proteomes" id="UP000499080">
    <property type="component" value="Unassembled WGS sequence"/>
</dbReference>
<dbReference type="EMBL" id="BGPR01003977">
    <property type="protein sequence ID" value="GBM94510.1"/>
    <property type="molecule type" value="Genomic_DNA"/>
</dbReference>
<evidence type="ECO:0000313" key="2">
    <source>
        <dbReference type="Proteomes" id="UP000499080"/>
    </source>
</evidence>
<comment type="caution">
    <text evidence="1">The sequence shown here is derived from an EMBL/GenBank/DDBJ whole genome shotgun (WGS) entry which is preliminary data.</text>
</comment>
<dbReference type="OrthoDB" id="1750591at2759"/>
<protein>
    <submittedName>
        <fullName evidence="1">Uncharacterized protein</fullName>
    </submittedName>
</protein>
<accession>A0A4Y2JWS8</accession>
<organism evidence="1 2">
    <name type="scientific">Araneus ventricosus</name>
    <name type="common">Orbweaver spider</name>
    <name type="synonym">Epeira ventricosa</name>
    <dbReference type="NCBI Taxonomy" id="182803"/>
    <lineage>
        <taxon>Eukaryota</taxon>
        <taxon>Metazoa</taxon>
        <taxon>Ecdysozoa</taxon>
        <taxon>Arthropoda</taxon>
        <taxon>Chelicerata</taxon>
        <taxon>Arachnida</taxon>
        <taxon>Araneae</taxon>
        <taxon>Araneomorphae</taxon>
        <taxon>Entelegynae</taxon>
        <taxon>Araneoidea</taxon>
        <taxon>Araneidae</taxon>
        <taxon>Araneus</taxon>
    </lineage>
</organism>
<proteinExistence type="predicted"/>
<gene>
    <name evidence="1" type="ORF">AVEN_192997_1</name>
</gene>